<feature type="region of interest" description="Disordered" evidence="1">
    <location>
        <begin position="1"/>
        <end position="23"/>
    </location>
</feature>
<feature type="compositionally biased region" description="Low complexity" evidence="1">
    <location>
        <begin position="1"/>
        <end position="21"/>
    </location>
</feature>
<protein>
    <submittedName>
        <fullName evidence="2">Uncharacterized protein</fullName>
    </submittedName>
</protein>
<evidence type="ECO:0000256" key="1">
    <source>
        <dbReference type="SAM" id="MobiDB-lite"/>
    </source>
</evidence>
<feature type="non-terminal residue" evidence="2">
    <location>
        <position position="1"/>
    </location>
</feature>
<dbReference type="EMBL" id="BLLF01000012">
    <property type="protein sequence ID" value="GFH05884.1"/>
    <property type="molecule type" value="Genomic_DNA"/>
</dbReference>
<proteinExistence type="predicted"/>
<dbReference type="Proteomes" id="UP000485058">
    <property type="component" value="Unassembled WGS sequence"/>
</dbReference>
<keyword evidence="3" id="KW-1185">Reference proteome</keyword>
<gene>
    <name evidence="2" type="ORF">HaLaN_00420</name>
</gene>
<accession>A0A699YFZ6</accession>
<reference evidence="2 3" key="1">
    <citation type="submission" date="2020-02" db="EMBL/GenBank/DDBJ databases">
        <title>Draft genome sequence of Haematococcus lacustris strain NIES-144.</title>
        <authorList>
            <person name="Morimoto D."/>
            <person name="Nakagawa S."/>
            <person name="Yoshida T."/>
            <person name="Sawayama S."/>
        </authorList>
    </citation>
    <scope>NUCLEOTIDE SEQUENCE [LARGE SCALE GENOMIC DNA]</scope>
    <source>
        <strain evidence="2 3">NIES-144</strain>
    </source>
</reference>
<evidence type="ECO:0000313" key="2">
    <source>
        <dbReference type="EMBL" id="GFH05884.1"/>
    </source>
</evidence>
<name>A0A699YFZ6_HAELA</name>
<organism evidence="2 3">
    <name type="scientific">Haematococcus lacustris</name>
    <name type="common">Green alga</name>
    <name type="synonym">Haematococcus pluvialis</name>
    <dbReference type="NCBI Taxonomy" id="44745"/>
    <lineage>
        <taxon>Eukaryota</taxon>
        <taxon>Viridiplantae</taxon>
        <taxon>Chlorophyta</taxon>
        <taxon>core chlorophytes</taxon>
        <taxon>Chlorophyceae</taxon>
        <taxon>CS clade</taxon>
        <taxon>Chlamydomonadales</taxon>
        <taxon>Haematococcaceae</taxon>
        <taxon>Haematococcus</taxon>
    </lineage>
</organism>
<evidence type="ECO:0000313" key="3">
    <source>
        <dbReference type="Proteomes" id="UP000485058"/>
    </source>
</evidence>
<sequence length="68" mass="6796">ADGAAPCAGAAAADTTRGVGAHSPVPAPRGHCACLRLRLQVPAIVPGSHQRGEQRLPCSGATWPAPAY</sequence>
<feature type="region of interest" description="Disordered" evidence="1">
    <location>
        <begin position="48"/>
        <end position="68"/>
    </location>
</feature>
<comment type="caution">
    <text evidence="2">The sequence shown here is derived from an EMBL/GenBank/DDBJ whole genome shotgun (WGS) entry which is preliminary data.</text>
</comment>
<dbReference type="AlphaFoldDB" id="A0A699YFZ6"/>